<evidence type="ECO:0000256" key="2">
    <source>
        <dbReference type="SAM" id="MobiDB-lite"/>
    </source>
</evidence>
<dbReference type="EMBL" id="AP028916">
    <property type="protein sequence ID" value="BES97705.1"/>
    <property type="molecule type" value="Genomic_DNA"/>
</dbReference>
<feature type="coiled-coil region" evidence="1">
    <location>
        <begin position="201"/>
        <end position="228"/>
    </location>
</feature>
<dbReference type="InterPro" id="IPR049733">
    <property type="entry name" value="CCDC61_N"/>
</dbReference>
<evidence type="ECO:0000313" key="3">
    <source>
        <dbReference type="EMBL" id="BES97705.1"/>
    </source>
</evidence>
<accession>A0ABN7AZX3</accession>
<dbReference type="Proteomes" id="UP001307889">
    <property type="component" value="Chromosome 8"/>
</dbReference>
<evidence type="ECO:0000256" key="1">
    <source>
        <dbReference type="SAM" id="Coils"/>
    </source>
</evidence>
<keyword evidence="4" id="KW-1185">Reference proteome</keyword>
<evidence type="ECO:0000313" key="4">
    <source>
        <dbReference type="Proteomes" id="UP001307889"/>
    </source>
</evidence>
<organism evidence="3 4">
    <name type="scientific">Nesidiocoris tenuis</name>
    <dbReference type="NCBI Taxonomy" id="355587"/>
    <lineage>
        <taxon>Eukaryota</taxon>
        <taxon>Metazoa</taxon>
        <taxon>Ecdysozoa</taxon>
        <taxon>Arthropoda</taxon>
        <taxon>Hexapoda</taxon>
        <taxon>Insecta</taxon>
        <taxon>Pterygota</taxon>
        <taxon>Neoptera</taxon>
        <taxon>Paraneoptera</taxon>
        <taxon>Hemiptera</taxon>
        <taxon>Heteroptera</taxon>
        <taxon>Panheteroptera</taxon>
        <taxon>Cimicomorpha</taxon>
        <taxon>Miridae</taxon>
        <taxon>Dicyphina</taxon>
        <taxon>Nesidiocoris</taxon>
    </lineage>
</organism>
<gene>
    <name evidence="3" type="ORF">NTJ_10519</name>
</gene>
<feature type="coiled-coil region" evidence="1">
    <location>
        <begin position="147"/>
        <end position="174"/>
    </location>
</feature>
<proteinExistence type="predicted"/>
<reference evidence="3 4" key="1">
    <citation type="submission" date="2023-09" db="EMBL/GenBank/DDBJ databases">
        <title>Nesidiocoris tenuis whole genome shotgun sequence.</title>
        <authorList>
            <person name="Shibata T."/>
            <person name="Shimoda M."/>
            <person name="Kobayashi T."/>
            <person name="Uehara T."/>
        </authorList>
    </citation>
    <scope>NUCLEOTIDE SEQUENCE [LARGE SCALE GENOMIC DNA]</scope>
    <source>
        <strain evidence="3 4">Japan</strain>
    </source>
</reference>
<protein>
    <submittedName>
        <fullName evidence="3">Coiled-coil domain containing 61</fullName>
    </submittedName>
</protein>
<sequence>MSDLPHLSTNCFLTGKPHLLHLNLTRNAFSLTLTNKSSLEKWKSVVTAEYVESMTRKTGNFKTFDIFSDMMKAAFLNASPSLSIKLVTQAELEKLSNPNLKLTFPETTAKRRVYFILIYTSEFDRIHYPLPMDFAGFPNPEMLQATIHGLENDKGNLERQLEQYRLEFEAIKLEQFAPLKQTLVCTAEKCAGLEEKFGAILEEFAKLKQELRIELESRKKEFESLSKMQDSKINELSTEVKHLIEYFTPDPKLPTNAMKFSSSNKKCASPRNSVLGQGDEKRWNVRRSSIPSPRFNSRKQSPKRVVLDRPESLRSFVSVGSARSGKSAASKINEKKWQPTDDCLSFSDSEVNAFREQIEALQKAVLGLADNFKPSK</sequence>
<dbReference type="CDD" id="cd22284">
    <property type="entry name" value="HD_CCDC61_N"/>
    <property type="match status" value="1"/>
</dbReference>
<name>A0ABN7AZX3_9HEMI</name>
<feature type="region of interest" description="Disordered" evidence="2">
    <location>
        <begin position="260"/>
        <end position="280"/>
    </location>
</feature>
<feature type="compositionally biased region" description="Polar residues" evidence="2">
    <location>
        <begin position="260"/>
        <end position="275"/>
    </location>
</feature>
<keyword evidence="1" id="KW-0175">Coiled coil</keyword>